<dbReference type="RefSeq" id="WP_228877000.1">
    <property type="nucleotide sequence ID" value="NZ_CAJQYZ010000003.1"/>
</dbReference>
<reference evidence="3" key="1">
    <citation type="submission" date="2021-04" db="EMBL/GenBank/DDBJ databases">
        <authorList>
            <person name="Vanwijnsberghe S."/>
        </authorList>
    </citation>
    <scope>NUCLEOTIDE SEQUENCE</scope>
    <source>
        <strain evidence="3">LMG 31841</strain>
    </source>
</reference>
<evidence type="ECO:0000256" key="1">
    <source>
        <dbReference type="SAM" id="MobiDB-lite"/>
    </source>
</evidence>
<evidence type="ECO:0008006" key="5">
    <source>
        <dbReference type="Google" id="ProtNLM"/>
    </source>
</evidence>
<keyword evidence="2" id="KW-0732">Signal</keyword>
<dbReference type="AlphaFoldDB" id="A0A9N8X188"/>
<name>A0A9N8X188_9BURK</name>
<sequence length="418" mass="41831">MSTRLLLPGVLLLCTVIAGCGGGGTDETASASASAPASATPATGTPATASAPVNLPVQQSTVPNQQPVTVGATPGLTRNMLMTSVTVCEPGTDHCATIDNVQVDTGSQGLRLLASALPADLALPAQPSATGTVGECAVFGTGYAWGAVRSADVRMAGEVAAALPVHIIADASVPTVPADCGRAGLALMTTSALRGNGILGIGLFAADCGGGCASSALPRWYYTCATDGTCTSTMQPVASQVTNPVSQFAFDNNGVVIELPAVPDMGASSVTGSLTFGIGTQANNSLGGATVLKANSVTGYVTTTVGGKVYTQSFFDSGSNGLFFASPTLNVCGLWYCPTSTQTSAATIKGAGSATNTLSFQVGNAQALFATPNFAFNNLAGTAGNVFDWGLPFFFGRKVFTAIDSRATPAGPGPYYAF</sequence>
<feature type="compositionally biased region" description="Low complexity" evidence="1">
    <location>
        <begin position="28"/>
        <end position="51"/>
    </location>
</feature>
<feature type="signal peptide" evidence="2">
    <location>
        <begin position="1"/>
        <end position="20"/>
    </location>
</feature>
<feature type="chain" id="PRO_5040241512" description="DUF3443 domain-containing protein" evidence="2">
    <location>
        <begin position="21"/>
        <end position="418"/>
    </location>
</feature>
<evidence type="ECO:0000256" key="2">
    <source>
        <dbReference type="SAM" id="SignalP"/>
    </source>
</evidence>
<proteinExistence type="predicted"/>
<dbReference type="EMBL" id="CAJQZC010000004">
    <property type="protein sequence ID" value="CAG4898042.1"/>
    <property type="molecule type" value="Genomic_DNA"/>
</dbReference>
<dbReference type="Pfam" id="PF11925">
    <property type="entry name" value="DUF3443"/>
    <property type="match status" value="1"/>
</dbReference>
<dbReference type="Proteomes" id="UP000789704">
    <property type="component" value="Unassembled WGS sequence"/>
</dbReference>
<organism evidence="3 4">
    <name type="scientific">Paraburkholderia saeva</name>
    <dbReference type="NCBI Taxonomy" id="2777537"/>
    <lineage>
        <taxon>Bacteria</taxon>
        <taxon>Pseudomonadati</taxon>
        <taxon>Pseudomonadota</taxon>
        <taxon>Betaproteobacteria</taxon>
        <taxon>Burkholderiales</taxon>
        <taxon>Burkholderiaceae</taxon>
        <taxon>Paraburkholderia</taxon>
    </lineage>
</organism>
<dbReference type="PROSITE" id="PS51257">
    <property type="entry name" value="PROKAR_LIPOPROTEIN"/>
    <property type="match status" value="1"/>
</dbReference>
<keyword evidence="4" id="KW-1185">Reference proteome</keyword>
<evidence type="ECO:0000313" key="4">
    <source>
        <dbReference type="Proteomes" id="UP000789704"/>
    </source>
</evidence>
<accession>A0A9N8X188</accession>
<protein>
    <recommendedName>
        <fullName evidence="5">DUF3443 domain-containing protein</fullName>
    </recommendedName>
</protein>
<comment type="caution">
    <text evidence="3">The sequence shown here is derived from an EMBL/GenBank/DDBJ whole genome shotgun (WGS) entry which is preliminary data.</text>
</comment>
<gene>
    <name evidence="3" type="ORF">LMG31841_02561</name>
</gene>
<dbReference type="InterPro" id="IPR021847">
    <property type="entry name" value="DUF3443"/>
</dbReference>
<feature type="region of interest" description="Disordered" evidence="1">
    <location>
        <begin position="25"/>
        <end position="51"/>
    </location>
</feature>
<evidence type="ECO:0000313" key="3">
    <source>
        <dbReference type="EMBL" id="CAG4898042.1"/>
    </source>
</evidence>